<keyword evidence="1" id="KW-0175">Coiled coil</keyword>
<feature type="compositionally biased region" description="Basic residues" evidence="2">
    <location>
        <begin position="673"/>
        <end position="691"/>
    </location>
</feature>
<dbReference type="VEuPathDB" id="PlasmoDB:PRCDC_1007200"/>
<evidence type="ECO:0000313" key="4">
    <source>
        <dbReference type="Proteomes" id="UP000240500"/>
    </source>
</evidence>
<dbReference type="OrthoDB" id="387677at2759"/>
<sequence length="1080" mass="130090">MIRSTYIFSRLLFKNSNEKRKNLNMTHCVFLYTHNIHSCFYKKIHTNVNSQEIKNDTTININNNNNNNNNINNNNNNNNYYKEKKKKKIYSLENAFAVSILFLYGSYECINILQHNEDIQRKVKIYPSLYNIIDKKIIPLKIKYDKMIIHFKTYILEHIKSLQKVNDYFIQIYSLVLKYYNNLKHQIIIKITYFLDLLEKYIKIIRGHERNHMVKKINQNDEKNINEKIDEQYNGHKNNDECNSRNNNETIYIQNHSRDKGIQSTSQKDDAEYHIDFDASDKEKEKYISNNHSIDNTRNIILEVDDKYLQDGLRDVVDILDNPNLLHIKDVEYNKEIKPHNIHDNVNTSNYVTGLDLYEYNMNKENYPMFNQPTEINIEEEKINVHNRDDEIFGDKKNCEHFGDDEIYEDKKNCEHFGDDEIYEDKKNCKHFGDDEIYEDKKNCEHFGDDEIYEDKKNCEHFGDDEIYEDKKNCEHFGDDEIYEHKKNCEHFGDHDNSNIIYLSQDKMNKNIDCQDSTNYTLKDREKENLHTVEQEINQKDNDDENAYVEKLDKNIYEEMNNKYVKIEKDTYEINQKDKDKNIWYNDQFTDEDTIKNIDDVNLIQSIDVEKKCPITYSEETKEKNNKMLRNGKEEITDLLNKNISKDDEPYNIESPNFVKYNMKYIKEENSKERKKKKKKYKKEKNKKGKTIRPVEKDSNTIFLRNNNNESRKYNIIQNMLLYNDTHFNKIFDKTVKEFEVKIDKLNEEELKNKITQMFVNELVCEKYNDILLEEEKGTLKKVLTIKYKNIFLKKQKKYKKYIKRFLLKKLKKDEKILKQNYEKEKEKFQKYLMNIKNEELEKEKNKIQQQFKLLQENYFKKMNIYISHINNIKDIFTNEIKNKFNLENISNIQNKLVNLQNCIIHDISIEHILIELKNDLQKDIYLNKLFQILPSNFFSHIFKPTNNNEKLKKEFYTLYEECVQQAFLNKDDNYFKQILGKIMSSIYIKYESTLHNILIRSSKNNILKNNLLNLSYALSSIQQNKLIDALRYTNELTGNCKEIFFSFNEHIKNVILFKFYLRLVVSRVILASKTLTLCE</sequence>
<dbReference type="AlphaFoldDB" id="A0A2P9DF58"/>
<evidence type="ECO:0000256" key="2">
    <source>
        <dbReference type="SAM" id="MobiDB-lite"/>
    </source>
</evidence>
<gene>
    <name evidence="3" type="ORF">PRG01_1006400</name>
</gene>
<dbReference type="InterPro" id="IPR052568">
    <property type="entry name" value="PKS-FAS_Synthase"/>
</dbReference>
<reference evidence="3 4" key="1">
    <citation type="submission" date="2016-09" db="EMBL/GenBank/DDBJ databases">
        <authorList>
            <consortium name="Pathogen Informatics"/>
        </authorList>
    </citation>
    <scope>NUCLEOTIDE SEQUENCE [LARGE SCALE GENOMIC DNA]</scope>
</reference>
<evidence type="ECO:0000256" key="1">
    <source>
        <dbReference type="SAM" id="Coils"/>
    </source>
</evidence>
<feature type="coiled-coil region" evidence="1">
    <location>
        <begin position="808"/>
        <end position="858"/>
    </location>
</feature>
<organism evidence="3 4">
    <name type="scientific">Plasmodium reichenowi</name>
    <dbReference type="NCBI Taxonomy" id="5854"/>
    <lineage>
        <taxon>Eukaryota</taxon>
        <taxon>Sar</taxon>
        <taxon>Alveolata</taxon>
        <taxon>Apicomplexa</taxon>
        <taxon>Aconoidasida</taxon>
        <taxon>Haemosporida</taxon>
        <taxon>Plasmodiidae</taxon>
        <taxon>Plasmodium</taxon>
        <taxon>Plasmodium (Laverania)</taxon>
    </lineage>
</organism>
<protein>
    <submittedName>
        <fullName evidence="3">Uncharacterized protein</fullName>
    </submittedName>
</protein>
<proteinExistence type="predicted"/>
<feature type="region of interest" description="Disordered" evidence="2">
    <location>
        <begin position="670"/>
        <end position="691"/>
    </location>
</feature>
<dbReference type="PANTHER" id="PTHR43074:SF1">
    <property type="entry name" value="BETA-KETOACYL SYNTHASE FAMILY PROTEIN-RELATED"/>
    <property type="match status" value="1"/>
</dbReference>
<dbReference type="EMBL" id="LT969573">
    <property type="protein sequence ID" value="SOV79668.1"/>
    <property type="molecule type" value="Genomic_DNA"/>
</dbReference>
<dbReference type="PANTHER" id="PTHR43074">
    <property type="entry name" value="OMEGA-3 POLYUNSATURATED FATTY ACID SYNTHASE PFAB-RELATED"/>
    <property type="match status" value="1"/>
</dbReference>
<accession>A0A2P9DF58</accession>
<dbReference type="Proteomes" id="UP000240500">
    <property type="component" value="Chromosome 10"/>
</dbReference>
<evidence type="ECO:0000313" key="3">
    <source>
        <dbReference type="EMBL" id="SOV79668.1"/>
    </source>
</evidence>
<dbReference type="VEuPathDB" id="PlasmoDB:PRG01_1006400"/>
<name>A0A2P9DF58_PLARE</name>